<name>A0A168T7D5_ECOLX</name>
<evidence type="ECO:0000313" key="1">
    <source>
        <dbReference type="EMBL" id="EFC2247470.1"/>
    </source>
</evidence>
<evidence type="ECO:0000313" key="2">
    <source>
        <dbReference type="Proteomes" id="UP000531916"/>
    </source>
</evidence>
<dbReference type="AlphaFoldDB" id="A0A168T7D5"/>
<dbReference type="RefSeq" id="WP_063848375.1">
    <property type="nucleotide sequence ID" value="NZ_BICR01000031.1"/>
</dbReference>
<protein>
    <submittedName>
        <fullName evidence="1">Phage holin family protein</fullName>
    </submittedName>
</protein>
<gene>
    <name evidence="1" type="ORF">E5H86_16990</name>
</gene>
<proteinExistence type="predicted"/>
<comment type="caution">
    <text evidence="1">The sequence shown here is derived from an EMBL/GenBank/DDBJ whole genome shotgun (WGS) entry which is preliminary data.</text>
</comment>
<organism evidence="1 2">
    <name type="scientific">Escherichia coli</name>
    <dbReference type="NCBI Taxonomy" id="562"/>
    <lineage>
        <taxon>Bacteria</taxon>
        <taxon>Pseudomonadati</taxon>
        <taxon>Pseudomonadota</taxon>
        <taxon>Gammaproteobacteria</taxon>
        <taxon>Enterobacterales</taxon>
        <taxon>Enterobacteriaceae</taxon>
        <taxon>Escherichia</taxon>
    </lineage>
</organism>
<dbReference type="Proteomes" id="UP000531916">
    <property type="component" value="Unassembled WGS sequence"/>
</dbReference>
<accession>A0A168T7D5</accession>
<sequence>MVSSVAGIVNVWLCVAIVFGLFVYRRKGAVHKPAVTWVAYWLMLWYAIIPFRWLFGTYTHSSWLVVALNLVFCALIVWAHGNLSKILSLLRYPYEIKR</sequence>
<dbReference type="Pfam" id="PF05449">
    <property type="entry name" value="Phage_holin_3_7"/>
    <property type="match status" value="1"/>
</dbReference>
<dbReference type="InterPro" id="IPR008473">
    <property type="entry name" value="Phage_holin_3_7"/>
</dbReference>
<dbReference type="EMBL" id="AASEPP010000028">
    <property type="protein sequence ID" value="EFC2247470.1"/>
    <property type="molecule type" value="Genomic_DNA"/>
</dbReference>
<reference evidence="1 2" key="1">
    <citation type="submission" date="2019-04" db="EMBL/GenBank/DDBJ databases">
        <authorList>
            <consortium name="NARMS: The National Antimicrobial Resistance Monitoring System"/>
        </authorList>
    </citation>
    <scope>NUCLEOTIDE SEQUENCE [LARGE SCALE GENOMIC DNA]</scope>
    <source>
        <strain evidence="1 2">FSIS11919500</strain>
    </source>
</reference>